<sequence length="196" mass="21903">MASARELPPLTNPNATEYIPKIKKGSIVRDHRFNTFTESKVISDVIVNKNGQLEFTSETEKGEIINYVKYEHTITLVENPGDEEPSRGIFAVTFENHEVDIEGDFKDSIRSISTEIAVSKTELNTLLHEKMSSALADEYNMEQKDVVEIEAFKGLDPELPTKSFVDGMLNAATFTDVAAAFHMVTYGEISVSVTHR</sequence>
<comment type="caution">
    <text evidence="1">The sequence shown here is derived from an EMBL/GenBank/DDBJ whole genome shotgun (WGS) entry which is preliminary data.</text>
</comment>
<evidence type="ECO:0000313" key="2">
    <source>
        <dbReference type="Proteomes" id="UP000241426"/>
    </source>
</evidence>
<organism evidence="1 2">
    <name type="scientific">Photobacterium kishitanii</name>
    <dbReference type="NCBI Taxonomy" id="318456"/>
    <lineage>
        <taxon>Bacteria</taxon>
        <taxon>Pseudomonadati</taxon>
        <taxon>Pseudomonadota</taxon>
        <taxon>Gammaproteobacteria</taxon>
        <taxon>Vibrionales</taxon>
        <taxon>Vibrionaceae</taxon>
        <taxon>Photobacterium</taxon>
    </lineage>
</organism>
<dbReference type="EMBL" id="PYNF01000003">
    <property type="protein sequence ID" value="PSV00430.1"/>
    <property type="molecule type" value="Genomic_DNA"/>
</dbReference>
<gene>
    <name evidence="1" type="ORF">C9J27_04680</name>
</gene>
<accession>A0A2T3KLA2</accession>
<dbReference type="Proteomes" id="UP000241426">
    <property type="component" value="Unassembled WGS sequence"/>
</dbReference>
<dbReference type="AlphaFoldDB" id="A0A2T3KLA2"/>
<proteinExistence type="predicted"/>
<name>A0A2T3KLA2_9GAMM</name>
<reference evidence="1 2" key="1">
    <citation type="submission" date="2018-01" db="EMBL/GenBank/DDBJ databases">
        <title>Whole genome sequencing of Histamine producing bacteria.</title>
        <authorList>
            <person name="Butler K."/>
        </authorList>
    </citation>
    <scope>NUCLEOTIDE SEQUENCE [LARGE SCALE GENOMIC DNA]</scope>
    <source>
        <strain evidence="1 2">FS-7.2</strain>
    </source>
</reference>
<dbReference type="RefSeq" id="WP_107289060.1">
    <property type="nucleotide sequence ID" value="NZ_PYNF01000003.1"/>
</dbReference>
<evidence type="ECO:0000313" key="1">
    <source>
        <dbReference type="EMBL" id="PSV00430.1"/>
    </source>
</evidence>
<protein>
    <submittedName>
        <fullName evidence="1">Uncharacterized protein</fullName>
    </submittedName>
</protein>